<dbReference type="Proteomes" id="UP001597468">
    <property type="component" value="Unassembled WGS sequence"/>
</dbReference>
<dbReference type="EMBL" id="JBHULT010000008">
    <property type="protein sequence ID" value="MFD2517852.1"/>
    <property type="molecule type" value="Genomic_DNA"/>
</dbReference>
<accession>A0ABW5IW04</accession>
<dbReference type="RefSeq" id="WP_380750852.1">
    <property type="nucleotide sequence ID" value="NZ_JBHULT010000008.1"/>
</dbReference>
<proteinExistence type="predicted"/>
<evidence type="ECO:0000313" key="1">
    <source>
        <dbReference type="EMBL" id="MFD2517852.1"/>
    </source>
</evidence>
<evidence type="ECO:0000313" key="2">
    <source>
        <dbReference type="Proteomes" id="UP001597468"/>
    </source>
</evidence>
<organism evidence="1 2">
    <name type="scientific">Salinimicrobium flavum</name>
    <dbReference type="NCBI Taxonomy" id="1737065"/>
    <lineage>
        <taxon>Bacteria</taxon>
        <taxon>Pseudomonadati</taxon>
        <taxon>Bacteroidota</taxon>
        <taxon>Flavobacteriia</taxon>
        <taxon>Flavobacteriales</taxon>
        <taxon>Flavobacteriaceae</taxon>
        <taxon>Salinimicrobium</taxon>
    </lineage>
</organism>
<keyword evidence="2" id="KW-1185">Reference proteome</keyword>
<sequence length="89" mass="9857">MFLKAAANIRLFLSPASPQPIFFKVFLSLWNKGLKMWFLEGIFLDFFETLSGIKTADRVDNERARTGNLVVSPLAGGAASFKALPHKAL</sequence>
<name>A0ABW5IW04_9FLAO</name>
<protein>
    <submittedName>
        <fullName evidence="1">Uncharacterized protein</fullName>
    </submittedName>
</protein>
<comment type="caution">
    <text evidence="1">The sequence shown here is derived from an EMBL/GenBank/DDBJ whole genome shotgun (WGS) entry which is preliminary data.</text>
</comment>
<reference evidence="2" key="1">
    <citation type="journal article" date="2019" name="Int. J. Syst. Evol. Microbiol.">
        <title>The Global Catalogue of Microorganisms (GCM) 10K type strain sequencing project: providing services to taxonomists for standard genome sequencing and annotation.</title>
        <authorList>
            <consortium name="The Broad Institute Genomics Platform"/>
            <consortium name="The Broad Institute Genome Sequencing Center for Infectious Disease"/>
            <person name="Wu L."/>
            <person name="Ma J."/>
        </authorList>
    </citation>
    <scope>NUCLEOTIDE SEQUENCE [LARGE SCALE GENOMIC DNA]</scope>
    <source>
        <strain evidence="2">KCTC 42585</strain>
    </source>
</reference>
<gene>
    <name evidence="1" type="ORF">ACFSTG_08095</name>
</gene>